<comment type="caution">
    <text evidence="2">The sequence shown here is derived from an EMBL/GenBank/DDBJ whole genome shotgun (WGS) entry which is preliminary data.</text>
</comment>
<dbReference type="EMBL" id="JADKIO010000010">
    <property type="protein sequence ID" value="MBK9797583.1"/>
    <property type="molecule type" value="Genomic_DNA"/>
</dbReference>
<gene>
    <name evidence="2" type="ORF">IPP58_14025</name>
</gene>
<organism evidence="2 3">
    <name type="scientific">Candidatus Geothrix skivensis</name>
    <dbReference type="NCBI Taxonomy" id="2954439"/>
    <lineage>
        <taxon>Bacteria</taxon>
        <taxon>Pseudomonadati</taxon>
        <taxon>Acidobacteriota</taxon>
        <taxon>Holophagae</taxon>
        <taxon>Holophagales</taxon>
        <taxon>Holophagaceae</taxon>
        <taxon>Geothrix</taxon>
    </lineage>
</organism>
<dbReference type="Proteomes" id="UP000886657">
    <property type="component" value="Unassembled WGS sequence"/>
</dbReference>
<keyword evidence="1" id="KW-1133">Transmembrane helix</keyword>
<proteinExistence type="predicted"/>
<evidence type="ECO:0000256" key="1">
    <source>
        <dbReference type="SAM" id="Phobius"/>
    </source>
</evidence>
<keyword evidence="1" id="KW-0812">Transmembrane</keyword>
<reference evidence="2" key="1">
    <citation type="submission" date="2020-10" db="EMBL/GenBank/DDBJ databases">
        <title>Connecting structure to function with the recovery of over 1000 high-quality activated sludge metagenome-assembled genomes encoding full-length rRNA genes using long-read sequencing.</title>
        <authorList>
            <person name="Singleton C.M."/>
            <person name="Petriglieri F."/>
            <person name="Kristensen J.M."/>
            <person name="Kirkegaard R.H."/>
            <person name="Michaelsen T.Y."/>
            <person name="Andersen M.H."/>
            <person name="Karst S.M."/>
            <person name="Dueholm M.S."/>
            <person name="Nielsen P.H."/>
            <person name="Albertsen M."/>
        </authorList>
    </citation>
    <scope>NUCLEOTIDE SEQUENCE</scope>
    <source>
        <strain evidence="2">Skiv_18-Q3-R9-52_MAXAC.067</strain>
    </source>
</reference>
<evidence type="ECO:0000313" key="2">
    <source>
        <dbReference type="EMBL" id="MBK9797583.1"/>
    </source>
</evidence>
<keyword evidence="1" id="KW-0472">Membrane</keyword>
<feature type="transmembrane region" description="Helical" evidence="1">
    <location>
        <begin position="95"/>
        <end position="116"/>
    </location>
</feature>
<evidence type="ECO:0000313" key="3">
    <source>
        <dbReference type="Proteomes" id="UP000886657"/>
    </source>
</evidence>
<evidence type="ECO:0008006" key="4">
    <source>
        <dbReference type="Google" id="ProtNLM"/>
    </source>
</evidence>
<protein>
    <recommendedName>
        <fullName evidence="4">Yip1 domain-containing protein</fullName>
    </recommendedName>
</protein>
<name>A0A9D7XJD3_9BACT</name>
<accession>A0A9D7XJD3</accession>
<dbReference type="AlphaFoldDB" id="A0A9D7XJD3"/>
<feature type="transmembrane region" description="Helical" evidence="1">
    <location>
        <begin position="202"/>
        <end position="223"/>
    </location>
</feature>
<sequence length="227" mass="24549">MEWPFAAAFRALRSPREAFAAPPPGLGRAVLDMALVWVPLALLNATWSAIRGLRVYESLRGGALPVHVLQWLRLDPGNLQELVAALPAPPTFGRLWPWLILLVPLGALGTWLHHAVWDHMGLWLLGGLRAESGFRTTLLAEAQALRFAAVGTLVGLLGFLPGLGVWLVLPLLLLDAYLWMFRGFALAARHGCEPWQGLGATAVHAALLGCGFLGLLALLFAMIRVAP</sequence>